<proteinExistence type="inferred from homology"/>
<dbReference type="CDD" id="cd23705">
    <property type="entry name" value="Flattop"/>
    <property type="match status" value="1"/>
</dbReference>
<dbReference type="GO" id="GO:0036064">
    <property type="term" value="C:ciliary basal body"/>
    <property type="evidence" value="ECO:0007669"/>
    <property type="project" value="TreeGrafter"/>
</dbReference>
<evidence type="ECO:0000313" key="6">
    <source>
        <dbReference type="Proteomes" id="UP000261520"/>
    </source>
</evidence>
<sequence>IYFSCHRMQNWCQTKHFKERPSAKQGHTSFIVDDRGHLLPSNKVKLKHVSWSDFKGTWELPSRIPAPSVCPTARSQQGLNRLKAWGFIESLPNMTPTPGGGRHTEGNTDKVPLRPIVCSVDSITYNVAKHLKTILTPLVGNTEHHIENTAEQFEQEALASFPGTPPTHWF</sequence>
<evidence type="ECO:0000256" key="1">
    <source>
        <dbReference type="ARBA" id="ARBA00009887"/>
    </source>
</evidence>
<reference evidence="5" key="2">
    <citation type="submission" date="2025-09" db="UniProtKB">
        <authorList>
            <consortium name="Ensembl"/>
        </authorList>
    </citation>
    <scope>IDENTIFICATION</scope>
</reference>
<dbReference type="Pfam" id="PF22611">
    <property type="entry name" value="CFAP126"/>
    <property type="match status" value="1"/>
</dbReference>
<evidence type="ECO:0000256" key="4">
    <source>
        <dbReference type="ARBA" id="ARBA00045261"/>
    </source>
</evidence>
<name>A0A3B4AJT7_9GOBI</name>
<accession>A0A3B4AJT7</accession>
<dbReference type="InterPro" id="IPR038797">
    <property type="entry name" value="Fltp"/>
</dbReference>
<evidence type="ECO:0000256" key="2">
    <source>
        <dbReference type="ARBA" id="ARBA00019181"/>
    </source>
</evidence>
<dbReference type="Proteomes" id="UP000261520">
    <property type="component" value="Unplaced"/>
</dbReference>
<protein>
    <recommendedName>
        <fullName evidence="2">Protein Flattop</fullName>
    </recommendedName>
    <alternativeName>
        <fullName evidence="3">Cilia- and flagella-associated protein 126</fullName>
    </alternativeName>
</protein>
<comment type="similarity">
    <text evidence="1">Belongs to the Flattop family.</text>
</comment>
<keyword evidence="6" id="KW-1185">Reference proteome</keyword>
<dbReference type="AlphaFoldDB" id="A0A3B4AJT7"/>
<dbReference type="STRING" id="409849.ENSPMGP00000016889"/>
<dbReference type="PANTHER" id="PTHR34639">
    <property type="entry name" value="PROTEIN FLATTOP"/>
    <property type="match status" value="1"/>
</dbReference>
<dbReference type="PANTHER" id="PTHR34639:SF1">
    <property type="entry name" value="PROTEIN FLATTOP"/>
    <property type="match status" value="1"/>
</dbReference>
<dbReference type="Ensembl" id="ENSPMGT00000018032.1">
    <property type="protein sequence ID" value="ENSPMGP00000016889.1"/>
    <property type="gene ID" value="ENSPMGG00000013849.1"/>
</dbReference>
<evidence type="ECO:0000313" key="5">
    <source>
        <dbReference type="Ensembl" id="ENSPMGP00000016889.1"/>
    </source>
</evidence>
<reference evidence="5" key="1">
    <citation type="submission" date="2025-08" db="UniProtKB">
        <authorList>
            <consortium name="Ensembl"/>
        </authorList>
    </citation>
    <scope>IDENTIFICATION</scope>
</reference>
<organism evidence="5 6">
    <name type="scientific">Periophthalmus magnuspinnatus</name>
    <dbReference type="NCBI Taxonomy" id="409849"/>
    <lineage>
        <taxon>Eukaryota</taxon>
        <taxon>Metazoa</taxon>
        <taxon>Chordata</taxon>
        <taxon>Craniata</taxon>
        <taxon>Vertebrata</taxon>
        <taxon>Euteleostomi</taxon>
        <taxon>Actinopterygii</taxon>
        <taxon>Neopterygii</taxon>
        <taxon>Teleostei</taxon>
        <taxon>Neoteleostei</taxon>
        <taxon>Acanthomorphata</taxon>
        <taxon>Gobiaria</taxon>
        <taxon>Gobiiformes</taxon>
        <taxon>Gobioidei</taxon>
        <taxon>Gobiidae</taxon>
        <taxon>Oxudercinae</taxon>
        <taxon>Periophthalmus</taxon>
    </lineage>
</organism>
<evidence type="ECO:0000256" key="3">
    <source>
        <dbReference type="ARBA" id="ARBA00033306"/>
    </source>
</evidence>
<comment type="function">
    <text evidence="4">Microtubule inner protein (MIP) part of the dynein-decorated doublet microtubules (DMTs) in cilia axoneme. Acts as a regulator of cilium basal body docking and positioning in mono- and multiciliated cells. Regulates basal body docking and cilia formation in multiciliated lung cells. Regulates kinocilium positioning and stereocilia bundle morphogenesis in the inner ear.</text>
</comment>
<dbReference type="GO" id="GO:0044782">
    <property type="term" value="P:cilium organization"/>
    <property type="evidence" value="ECO:0007669"/>
    <property type="project" value="TreeGrafter"/>
</dbReference>